<reference evidence="1 2" key="1">
    <citation type="journal article" date="2020" name="Microorganisms">
        <title>Osmotic Adaptation and Compatible Solute Biosynthesis of Phototrophic Bacteria as Revealed from Genome Analyses.</title>
        <authorList>
            <person name="Imhoff J.F."/>
            <person name="Rahn T."/>
            <person name="Kunzel S."/>
            <person name="Keller A."/>
            <person name="Neulinger S.C."/>
        </authorList>
    </citation>
    <scope>NUCLEOTIDE SEQUENCE [LARGE SCALE GENOMIC DNA]</scope>
    <source>
        <strain evidence="1 2">DSM 9895</strain>
    </source>
</reference>
<evidence type="ECO:0008006" key="3">
    <source>
        <dbReference type="Google" id="ProtNLM"/>
    </source>
</evidence>
<evidence type="ECO:0000313" key="1">
    <source>
        <dbReference type="EMBL" id="MBK1669710.1"/>
    </source>
</evidence>
<evidence type="ECO:0000313" key="2">
    <source>
        <dbReference type="Proteomes" id="UP001296873"/>
    </source>
</evidence>
<sequence>MRIAAALLLVAALAGCRTSDIYNVQQVSLATPPAAEMTQIENAIERAGAGLGWEIKRADPDEPGHLIGRLPIRSHVAVVDIKHDTETFSITYKDSTNLEYDAEAGKIHSNYNGWIQNLRSAILRETSNIEASAGTST</sequence>
<dbReference type="EMBL" id="NRRL01000058">
    <property type="protein sequence ID" value="MBK1669710.1"/>
    <property type="molecule type" value="Genomic_DNA"/>
</dbReference>
<gene>
    <name evidence="1" type="ORF">CKO28_16850</name>
</gene>
<keyword evidence="2" id="KW-1185">Reference proteome</keyword>
<proteinExistence type="predicted"/>
<accession>A0ABS1DK21</accession>
<organism evidence="1 2">
    <name type="scientific">Rhodovibrio sodomensis</name>
    <dbReference type="NCBI Taxonomy" id="1088"/>
    <lineage>
        <taxon>Bacteria</taxon>
        <taxon>Pseudomonadati</taxon>
        <taxon>Pseudomonadota</taxon>
        <taxon>Alphaproteobacteria</taxon>
        <taxon>Rhodospirillales</taxon>
        <taxon>Rhodovibrionaceae</taxon>
        <taxon>Rhodovibrio</taxon>
    </lineage>
</organism>
<dbReference type="Proteomes" id="UP001296873">
    <property type="component" value="Unassembled WGS sequence"/>
</dbReference>
<protein>
    <recommendedName>
        <fullName evidence="3">Lipoprotein</fullName>
    </recommendedName>
</protein>
<dbReference type="PROSITE" id="PS51257">
    <property type="entry name" value="PROKAR_LIPOPROTEIN"/>
    <property type="match status" value="1"/>
</dbReference>
<comment type="caution">
    <text evidence="1">The sequence shown here is derived from an EMBL/GenBank/DDBJ whole genome shotgun (WGS) entry which is preliminary data.</text>
</comment>
<name>A0ABS1DK21_9PROT</name>